<accession>A0A0A7CMD6</accession>
<dbReference type="Pfam" id="PF16923">
    <property type="entry name" value="Glyco_hydro_63N"/>
    <property type="match status" value="1"/>
</dbReference>
<sequence length="797" mass="91170">MKTWTLLLLPVAAALEQLRWGTYHSGLYFGIRSRTFPEHVSAGLLWTSSNEDVSQIHHECTERDRFETYGWTKHDGKHFGQQSIRDRINRMQLDTTFLKPPLDQNQYSTTSWASRIAVNPLYQEKGLAESNSLFFYFDLGCQDDAPEHSCRNDILKQLQWRIDEPEDCIEPMADGISCLEMQIHASHPTIEIYNFQTRIQAHFRGREASLLYWGDANVNVVNVKEKTLQYAQRTSVNRQDLEIELPNEVDDDATNVIVQLKYDPRRVTDVVLHVVFAEADEEYVTPVVVYDEVISSLEKSFSSQFDKVFPLSKTQLNGKSLSLELIDTAKAAFSSLIGGIGYFYGSIYLEDHDQIQETSPLPLYSAVPSRSFFPRGFLWDEGFHQLGILSFDAEITMDVIDHWFGTMDTNGYIAREQIRGQLAQKRVPHEFLVQHASHANPPTLLLTIEKLIEHQGDSLAFKKWLKTLMPKLQTWFEWFQSTQEGTIPNTFRWRGRHEDGRLMPNTLASGFDDYPRASTPSDDERHGSDVLSRIADILQVPSEKFKSLRTTYSTTLDQLHWHNNLYLDFGLHSADGTFENMVVIRCAGQNGEGIDATIPVQQLQRGNPDAACPSSHPRFLYPLGDGAGGLLKKQVFKPNTIRKQFVEHVGYVSFLPLFLKLVPVDSDKLPILLSHIQEHLLSPYGLRSLSPSDVYYNRPNAPGDAPYWRGAIWINMNYLALDSFQYYASHASSEQVRKAYRSTYNTLRQTIVKTISDEYKSTGYFHEQYNDDTGKGQRCHPFTGWTALIVNILAESF</sequence>
<dbReference type="Gene3D" id="2.70.98.110">
    <property type="entry name" value="Glycosyl hydrolase family 63, N-terminal domain"/>
    <property type="match status" value="1"/>
</dbReference>
<dbReference type="EMBL" id="KM038187">
    <property type="protein sequence ID" value="AIG55648.1"/>
    <property type="molecule type" value="Genomic_DNA"/>
</dbReference>
<evidence type="ECO:0000256" key="10">
    <source>
        <dbReference type="ARBA" id="ARBA00023295"/>
    </source>
</evidence>
<protein>
    <recommendedName>
        <fullName evidence="11 12">Mannosyl-oligosaccharide glucosidase</fullName>
        <ecNumber evidence="11 12">3.2.1.106</ecNumber>
    </recommendedName>
</protein>
<keyword evidence="5 12" id="KW-0256">Endoplasmic reticulum</keyword>
<evidence type="ECO:0000256" key="5">
    <source>
        <dbReference type="ARBA" id="ARBA00022824"/>
    </source>
</evidence>
<evidence type="ECO:0000256" key="8">
    <source>
        <dbReference type="ARBA" id="ARBA00023136"/>
    </source>
</evidence>
<feature type="domain" description="Glycosyl hydrolase family 63 C-terminal" evidence="14">
    <location>
        <begin position="290"/>
        <end position="580"/>
    </location>
</feature>
<dbReference type="GO" id="GO:0009311">
    <property type="term" value="P:oligosaccharide metabolic process"/>
    <property type="evidence" value="ECO:0007669"/>
    <property type="project" value="UniProtKB-UniRule"/>
</dbReference>
<dbReference type="SUPFAM" id="SSF48208">
    <property type="entry name" value="Six-hairpin glycosidases"/>
    <property type="match status" value="1"/>
</dbReference>
<evidence type="ECO:0000256" key="4">
    <source>
        <dbReference type="ARBA" id="ARBA00022801"/>
    </source>
</evidence>
<dbReference type="InterPro" id="IPR008928">
    <property type="entry name" value="6-hairpin_glycosidase_sf"/>
</dbReference>
<dbReference type="GO" id="GO:0005789">
    <property type="term" value="C:endoplasmic reticulum membrane"/>
    <property type="evidence" value="ECO:0007669"/>
    <property type="project" value="UniProtKB-SubCell"/>
</dbReference>
<dbReference type="InterPro" id="IPR038518">
    <property type="entry name" value="Glyco_hydro_63N_sf"/>
</dbReference>
<evidence type="ECO:0000256" key="11">
    <source>
        <dbReference type="ARBA" id="ARBA00038888"/>
    </source>
</evidence>
<dbReference type="GO" id="GO:0004573">
    <property type="term" value="F:Glc3Man9GlcNAc2 oligosaccharide glucosidase activity"/>
    <property type="evidence" value="ECO:0007669"/>
    <property type="project" value="UniProtKB-UniRule"/>
</dbReference>
<keyword evidence="6" id="KW-0735">Signal-anchor</keyword>
<evidence type="ECO:0000256" key="3">
    <source>
        <dbReference type="ARBA" id="ARBA00022692"/>
    </source>
</evidence>
<dbReference type="Pfam" id="PF03200">
    <property type="entry name" value="Glyco_hydro_63"/>
    <property type="match status" value="2"/>
</dbReference>
<reference evidence="16" key="1">
    <citation type="journal article" date="2014" name="Genome Biol. Evol.">
        <title>The secreted proteins of Achlya hypogyna and Thraustotheca clavata identify the ancestral oomycete secretome and reveal gene acquisitions by horizontal gene transfer.</title>
        <authorList>
            <person name="Misner I."/>
            <person name="Blouin N."/>
            <person name="Leonard G."/>
            <person name="Richards T.A."/>
            <person name="Lane C.E."/>
        </authorList>
    </citation>
    <scope>NUCLEOTIDE SEQUENCE</scope>
    <source>
        <strain evidence="16">ATCC 34112</strain>
    </source>
</reference>
<keyword evidence="7" id="KW-1133">Transmembrane helix</keyword>
<evidence type="ECO:0000259" key="14">
    <source>
        <dbReference type="Pfam" id="PF03200"/>
    </source>
</evidence>
<evidence type="ECO:0000256" key="7">
    <source>
        <dbReference type="ARBA" id="ARBA00022989"/>
    </source>
</evidence>
<feature type="domain" description="Glycosyl hydrolase family 63 N-terminal" evidence="15">
    <location>
        <begin position="18"/>
        <end position="140"/>
    </location>
</feature>
<evidence type="ECO:0000256" key="6">
    <source>
        <dbReference type="ARBA" id="ARBA00022968"/>
    </source>
</evidence>
<dbReference type="PANTHER" id="PTHR10412:SF11">
    <property type="entry name" value="MANNOSYL-OLIGOSACCHARIDE GLUCOSIDASE"/>
    <property type="match status" value="1"/>
</dbReference>
<evidence type="ECO:0000313" key="16">
    <source>
        <dbReference type="EMBL" id="AIG55648.1"/>
    </source>
</evidence>
<feature type="region of interest" description="Disordered" evidence="13">
    <location>
        <begin position="507"/>
        <end position="527"/>
    </location>
</feature>
<dbReference type="GO" id="GO:0006487">
    <property type="term" value="P:protein N-linked glycosylation"/>
    <property type="evidence" value="ECO:0007669"/>
    <property type="project" value="UniProtKB-UniRule"/>
</dbReference>
<dbReference type="PANTHER" id="PTHR10412">
    <property type="entry name" value="MANNOSYL-OLIGOSACCHARIDE GLUCOSIDASE"/>
    <property type="match status" value="1"/>
</dbReference>
<evidence type="ECO:0000259" key="15">
    <source>
        <dbReference type="Pfam" id="PF16923"/>
    </source>
</evidence>
<dbReference type="InterPro" id="IPR031631">
    <property type="entry name" value="Glyco_hydro_63N"/>
</dbReference>
<keyword evidence="10 12" id="KW-0326">Glycosidase</keyword>
<dbReference type="InterPro" id="IPR004888">
    <property type="entry name" value="Glycoside_hydrolase_63"/>
</dbReference>
<proteinExistence type="inferred from homology"/>
<evidence type="ECO:0000256" key="2">
    <source>
        <dbReference type="ARBA" id="ARBA00010833"/>
    </source>
</evidence>
<name>A0A0A7CMD6_9STRA</name>
<evidence type="ECO:0000256" key="13">
    <source>
        <dbReference type="SAM" id="MobiDB-lite"/>
    </source>
</evidence>
<evidence type="ECO:0000256" key="12">
    <source>
        <dbReference type="RuleBase" id="RU368089"/>
    </source>
</evidence>
<keyword evidence="9" id="KW-0325">Glycoprotein</keyword>
<dbReference type="AlphaFoldDB" id="A0A0A7CMD6"/>
<comment type="similarity">
    <text evidence="2 12">Belongs to the glycosyl hydrolase 63 family.</text>
</comment>
<comment type="subcellular location">
    <subcellularLocation>
        <location evidence="1 12">Endoplasmic reticulum membrane</location>
        <topology evidence="1 12">Single-pass type II membrane protein</topology>
    </subcellularLocation>
</comment>
<dbReference type="InterPro" id="IPR031335">
    <property type="entry name" value="Glyco_hydro_63_C"/>
</dbReference>
<keyword evidence="3" id="KW-0812">Transmembrane</keyword>
<dbReference type="Gene3D" id="1.50.10.10">
    <property type="match status" value="1"/>
</dbReference>
<evidence type="ECO:0000256" key="1">
    <source>
        <dbReference type="ARBA" id="ARBA00004648"/>
    </source>
</evidence>
<evidence type="ECO:0000256" key="9">
    <source>
        <dbReference type="ARBA" id="ARBA00023180"/>
    </source>
</evidence>
<keyword evidence="8" id="KW-0472">Membrane</keyword>
<comment type="function">
    <text evidence="12">Cleaves the distal alpha 1,2-linked glucose residue from the Glc(3)Man(9)GlcNAc(2) oligosaccharide precursor.</text>
</comment>
<comment type="catalytic activity">
    <reaction evidence="12">
        <text>N(4)-(alpha-D-Glc-(1-&gt;2)-alpha-D-Glc-(1-&gt;3)-alpha-D-Glc-(1-&gt;3)-alpha-D-Man-(1-&gt;2)-alpha-D-Man-(1-&gt;2)-alpha-D-Man-(1-&gt;3)-[alpha-D-Man-(1-&gt;2)-alpha-D-Man-(1-&gt;3)-[alpha-D-Man-(1-&gt;2)-alpha-D-Man-(1-&gt;6)]-alpha-D-Man-(1-&gt;6)]-beta-D-Man-(1-&gt;4)-beta-D-GlcNAc-(1-&gt;4)-beta-D-GlcNAc)-L-asparaginyl-[protein] + H2O = N(4)-(alpha-D-Glc-(1-&gt;3)-alpha-D-Glc-(1-&gt;3)-alpha-D-Man-(1-&gt;2)-alpha-D-Man-(1-&gt;2)-alpha-D-Man-(1-&gt;3)-[alpha-D-Man-(1-&gt;2)-alpha-D-Man-(1-&gt;3)-[alpha-D-Man-(1-&gt;2)-alpha-D-Man-(1-&gt;6)]-alpha-D-Man-(1-&gt;6)]-beta-D-Man-(1-&gt;4)-beta-D-GlcNAc-(1-&gt;4)-beta-D-GlcNAc)-L-asparaginyl-[protein] + beta-D-glucose</text>
        <dbReference type="Rhea" id="RHEA:55988"/>
        <dbReference type="Rhea" id="RHEA-COMP:12806"/>
        <dbReference type="Rhea" id="RHEA-COMP:14355"/>
        <dbReference type="ChEBI" id="CHEBI:15377"/>
        <dbReference type="ChEBI" id="CHEBI:15903"/>
        <dbReference type="ChEBI" id="CHEBI:59082"/>
        <dbReference type="ChEBI" id="CHEBI:132537"/>
        <dbReference type="EC" id="3.2.1.106"/>
    </reaction>
</comment>
<keyword evidence="4 12" id="KW-0378">Hydrolase</keyword>
<dbReference type="EC" id="3.2.1.106" evidence="11 12"/>
<feature type="domain" description="Glycosyl hydrolase family 63 C-terminal" evidence="14">
    <location>
        <begin position="642"/>
        <end position="795"/>
    </location>
</feature>
<organism evidence="16">
    <name type="scientific">Thraustotheca clavata</name>
    <dbReference type="NCBI Taxonomy" id="74557"/>
    <lineage>
        <taxon>Eukaryota</taxon>
        <taxon>Sar</taxon>
        <taxon>Stramenopiles</taxon>
        <taxon>Oomycota</taxon>
        <taxon>Saprolegniomycetes</taxon>
        <taxon>Saprolegniales</taxon>
        <taxon>Achlyaceae</taxon>
        <taxon>Thraustotheca</taxon>
    </lineage>
</organism>
<dbReference type="InterPro" id="IPR012341">
    <property type="entry name" value="6hp_glycosidase-like_sf"/>
</dbReference>